<dbReference type="InterPro" id="IPR027417">
    <property type="entry name" value="P-loop_NTPase"/>
</dbReference>
<keyword evidence="3" id="KW-1185">Reference proteome</keyword>
<dbReference type="GO" id="GO:0005524">
    <property type="term" value="F:ATP binding"/>
    <property type="evidence" value="ECO:0007669"/>
    <property type="project" value="UniProtKB-KW"/>
</dbReference>
<name>A0A7S6VZD0_9GAMM</name>
<dbReference type="PANTHER" id="PTHR30050:SF4">
    <property type="entry name" value="ATP-BINDING PROTEIN RV3427C IN INSERTION SEQUENCE-RELATED"/>
    <property type="match status" value="1"/>
</dbReference>
<dbReference type="InterPro" id="IPR003593">
    <property type="entry name" value="AAA+_ATPase"/>
</dbReference>
<evidence type="ECO:0000313" key="2">
    <source>
        <dbReference type="EMBL" id="QOW47667.1"/>
    </source>
</evidence>
<reference evidence="2 3" key="1">
    <citation type="submission" date="2020-02" db="EMBL/GenBank/DDBJ databases">
        <title>Tigecycline-resistant Acinetobacter species from pigs and migratory birds.</title>
        <authorList>
            <person name="Chen C."/>
            <person name="Sun J."/>
            <person name="Liao X.-P."/>
            <person name="Liu Y.-H."/>
        </authorList>
    </citation>
    <scope>NUCLEOTIDE SEQUENCE [LARGE SCALE GENOMIC DNA]</scope>
    <source>
        <strain evidence="2 3">YH12207_T</strain>
    </source>
</reference>
<dbReference type="SUPFAM" id="SSF52540">
    <property type="entry name" value="P-loop containing nucleoside triphosphate hydrolases"/>
    <property type="match status" value="1"/>
</dbReference>
<keyword evidence="2" id="KW-0547">Nucleotide-binding</keyword>
<dbReference type="AlphaFoldDB" id="A0A7S6VZD0"/>
<proteinExistence type="predicted"/>
<sequence>MKCYLNLINDSSSLAEQVCPIHGQTIWLIAGHLICKECAKTLVSAAQQLHEDEIRQNLIDVKIKKSGLLKRYVESGFKNYQCLSFGQENAVKNCQNFAQQIIAGQYPNLILYGHPGTGKTHLSVSIIRNIILNSPLTARYYTSAQIAQLMMDTWSDPTKSEAEIIQHLAGFDLLVIDEYGLHDRHEKRLEMVHKILYSRYDSMKSTLLISNFDIRMLEKDLGVRLWSRFHENSLFLIPCYWEDWRKNM</sequence>
<dbReference type="InterPro" id="IPR002611">
    <property type="entry name" value="IstB_ATP-bd"/>
</dbReference>
<dbReference type="SMART" id="SM00382">
    <property type="entry name" value="AAA"/>
    <property type="match status" value="1"/>
</dbReference>
<dbReference type="GO" id="GO:0006260">
    <property type="term" value="P:DNA replication"/>
    <property type="evidence" value="ECO:0007669"/>
    <property type="project" value="TreeGrafter"/>
</dbReference>
<dbReference type="Pfam" id="PF01695">
    <property type="entry name" value="IstB_IS21"/>
    <property type="match status" value="1"/>
</dbReference>
<organism evidence="2 3">
    <name type="scientific">Acinetobacter piscicola</name>
    <dbReference type="NCBI Taxonomy" id="2006115"/>
    <lineage>
        <taxon>Bacteria</taxon>
        <taxon>Pseudomonadati</taxon>
        <taxon>Pseudomonadota</taxon>
        <taxon>Gammaproteobacteria</taxon>
        <taxon>Moraxellales</taxon>
        <taxon>Moraxellaceae</taxon>
        <taxon>Acinetobacter</taxon>
    </lineage>
</organism>
<dbReference type="RefSeq" id="WP_180046564.1">
    <property type="nucleotide sequence ID" value="NZ_CP048659.1"/>
</dbReference>
<accession>A0A7S6VZD0</accession>
<dbReference type="CDD" id="cd00009">
    <property type="entry name" value="AAA"/>
    <property type="match status" value="1"/>
</dbReference>
<evidence type="ECO:0000259" key="1">
    <source>
        <dbReference type="SMART" id="SM00382"/>
    </source>
</evidence>
<gene>
    <name evidence="2" type="ORF">G0028_18290</name>
</gene>
<dbReference type="EMBL" id="CP048659">
    <property type="protein sequence ID" value="QOW47667.1"/>
    <property type="molecule type" value="Genomic_DNA"/>
</dbReference>
<dbReference type="PANTHER" id="PTHR30050">
    <property type="entry name" value="CHROMOSOMAL REPLICATION INITIATOR PROTEIN DNAA"/>
    <property type="match status" value="1"/>
</dbReference>
<protein>
    <submittedName>
        <fullName evidence="2">ATP-binding protein</fullName>
    </submittedName>
</protein>
<dbReference type="Gene3D" id="3.40.50.300">
    <property type="entry name" value="P-loop containing nucleotide triphosphate hydrolases"/>
    <property type="match status" value="1"/>
</dbReference>
<keyword evidence="2" id="KW-0067">ATP-binding</keyword>
<dbReference type="Proteomes" id="UP000593966">
    <property type="component" value="Chromosome"/>
</dbReference>
<feature type="domain" description="AAA+ ATPase" evidence="1">
    <location>
        <begin position="105"/>
        <end position="239"/>
    </location>
</feature>
<evidence type="ECO:0000313" key="3">
    <source>
        <dbReference type="Proteomes" id="UP000593966"/>
    </source>
</evidence>